<gene>
    <name evidence="2" type="ORF">HMPREF0654_03730</name>
</gene>
<dbReference type="EMBL" id="JRNR01000025">
    <property type="protein sequence ID" value="KGF49757.1"/>
    <property type="molecule type" value="Genomic_DNA"/>
</dbReference>
<evidence type="ECO:0000313" key="2">
    <source>
        <dbReference type="EMBL" id="KGF49757.1"/>
    </source>
</evidence>
<accession>A0A096C495</accession>
<dbReference type="Pfam" id="PF14060">
    <property type="entry name" value="DUF4252"/>
    <property type="match status" value="1"/>
</dbReference>
<sequence length="149" mass="17086">MKKLLLFLLLIFTCNMAFGQKALFDKYDDVDGISTVYISPTMMRMMKNVKAGNKDISRIANRLDHIYILECERPSMINSIKTTAEAYYRRGKYALVMKTKSKGEMVNIYEKKYRNGKSEFVLLSVESDELVIINLFGKVSLSEIQSITG</sequence>
<feature type="signal peptide" evidence="1">
    <location>
        <begin position="1"/>
        <end position="19"/>
    </location>
</feature>
<evidence type="ECO:0000313" key="3">
    <source>
        <dbReference type="Proteomes" id="UP000029538"/>
    </source>
</evidence>
<evidence type="ECO:0000256" key="1">
    <source>
        <dbReference type="SAM" id="SignalP"/>
    </source>
</evidence>
<dbReference type="AlphaFoldDB" id="A0A096C495"/>
<feature type="chain" id="PRO_5001926090" description="DUF4252 domain-containing protein" evidence="1">
    <location>
        <begin position="20"/>
        <end position="149"/>
    </location>
</feature>
<dbReference type="RefSeq" id="WP_036882663.1">
    <property type="nucleotide sequence ID" value="NZ_JRNR01000025.1"/>
</dbReference>
<evidence type="ECO:0008006" key="4">
    <source>
        <dbReference type="Google" id="ProtNLM"/>
    </source>
</evidence>
<dbReference type="InterPro" id="IPR025348">
    <property type="entry name" value="DUF4252"/>
</dbReference>
<organism evidence="2 3">
    <name type="scientific">Prevotella disiens DNF00882</name>
    <dbReference type="NCBI Taxonomy" id="1401075"/>
    <lineage>
        <taxon>Bacteria</taxon>
        <taxon>Pseudomonadati</taxon>
        <taxon>Bacteroidota</taxon>
        <taxon>Bacteroidia</taxon>
        <taxon>Bacteroidales</taxon>
        <taxon>Prevotellaceae</taxon>
        <taxon>Prevotella</taxon>
    </lineage>
</organism>
<name>A0A096C495_9BACT</name>
<keyword evidence="1" id="KW-0732">Signal</keyword>
<protein>
    <recommendedName>
        <fullName evidence="4">DUF4252 domain-containing protein</fullName>
    </recommendedName>
</protein>
<proteinExistence type="predicted"/>
<comment type="caution">
    <text evidence="2">The sequence shown here is derived from an EMBL/GenBank/DDBJ whole genome shotgun (WGS) entry which is preliminary data.</text>
</comment>
<reference evidence="2 3" key="1">
    <citation type="submission" date="2014-07" db="EMBL/GenBank/DDBJ databases">
        <authorList>
            <person name="McCorrison J."/>
            <person name="Sanka R."/>
            <person name="Torralba M."/>
            <person name="Gillis M."/>
            <person name="Haft D.H."/>
            <person name="Methe B."/>
            <person name="Sutton G."/>
            <person name="Nelson K.E."/>
        </authorList>
    </citation>
    <scope>NUCLEOTIDE SEQUENCE [LARGE SCALE GENOMIC DNA]</scope>
    <source>
        <strain evidence="2 3">DNF00882</strain>
    </source>
</reference>
<dbReference type="Proteomes" id="UP000029538">
    <property type="component" value="Unassembled WGS sequence"/>
</dbReference>